<dbReference type="EMBL" id="CP025085">
    <property type="protein sequence ID" value="AUH02550.1"/>
    <property type="molecule type" value="Genomic_DNA"/>
</dbReference>
<dbReference type="InterPro" id="IPR012349">
    <property type="entry name" value="Split_barrel_FMN-bd"/>
</dbReference>
<name>A0A2I5TD97_SERS3</name>
<dbReference type="EMBL" id="CP025084">
    <property type="protein sequence ID" value="AUH06866.1"/>
    <property type="molecule type" value="Genomic_DNA"/>
</dbReference>
<dbReference type="InterPro" id="IPR009926">
    <property type="entry name" value="T3SS_YcgR_PilZN"/>
</dbReference>
<dbReference type="GO" id="GO:0071973">
    <property type="term" value="P:bacterial-type flagellum-dependent cell motility"/>
    <property type="evidence" value="ECO:0007669"/>
    <property type="project" value="UniProtKB-UniRule"/>
</dbReference>
<feature type="domain" description="PilZ" evidence="5">
    <location>
        <begin position="118"/>
        <end position="235"/>
    </location>
</feature>
<evidence type="ECO:0000259" key="6">
    <source>
        <dbReference type="Pfam" id="PF07317"/>
    </source>
</evidence>
<dbReference type="GO" id="GO:0071945">
    <property type="term" value="P:regulation of bacterial-type flagellum-dependent cell motility by regulation of motor speed"/>
    <property type="evidence" value="ECO:0007669"/>
    <property type="project" value="UniProtKB-UniRule"/>
</dbReference>
<evidence type="ECO:0000259" key="5">
    <source>
        <dbReference type="Pfam" id="PF07238"/>
    </source>
</evidence>
<keyword evidence="9" id="KW-1185">Reference proteome</keyword>
<dbReference type="InterPro" id="IPR023787">
    <property type="entry name" value="T3SS_YcgR"/>
</dbReference>
<proteinExistence type="inferred from homology"/>
<gene>
    <name evidence="4" type="primary">ycgR</name>
    <name evidence="7" type="ORF">CWC46_15610</name>
    <name evidence="8" type="ORF">Ser39006_015615</name>
</gene>
<organism evidence="8 9">
    <name type="scientific">Serratia sp. (strain ATCC 39006)</name>
    <name type="common">Prodigiosinella confusarubida</name>
    <dbReference type="NCBI Taxonomy" id="104623"/>
    <lineage>
        <taxon>Bacteria</taxon>
        <taxon>Pseudomonadati</taxon>
        <taxon>Pseudomonadota</taxon>
        <taxon>Gammaproteobacteria</taxon>
        <taxon>Enterobacterales</taxon>
        <taxon>Pectobacteriaceae</taxon>
        <taxon>Prodigiosinella</taxon>
    </lineage>
</organism>
<comment type="subcellular location">
    <subcellularLocation>
        <location evidence="4">Bacterial flagellum basal body</location>
    </subcellularLocation>
</comment>
<dbReference type="Pfam" id="PF07317">
    <property type="entry name" value="PilZN"/>
    <property type="match status" value="1"/>
</dbReference>
<evidence type="ECO:0000313" key="10">
    <source>
        <dbReference type="Proteomes" id="UP000233778"/>
    </source>
</evidence>
<keyword evidence="1 4" id="KW-0973">c-di-GMP</keyword>
<evidence type="ECO:0000313" key="9">
    <source>
        <dbReference type="Proteomes" id="UP000017700"/>
    </source>
</evidence>
<keyword evidence="8" id="KW-0282">Flagellum</keyword>
<reference evidence="7 10" key="3">
    <citation type="submission" date="2017-11" db="EMBL/GenBank/DDBJ databases">
        <title>Complete genome sequence of Serratia sp. ATCC 39006 LacA.</title>
        <authorList>
            <person name="Hampton H.G."/>
            <person name="Jackson S.A."/>
            <person name="Jauregui R."/>
            <person name="Poulter G.T.M."/>
            <person name="Salmond G.P.C."/>
            <person name="Fineran P.C."/>
        </authorList>
    </citation>
    <scope>NUCLEOTIDE SEQUENCE [LARGE SCALE GENOMIC DNA]</scope>
    <source>
        <strain evidence="7 10">ATCC 39006</strain>
    </source>
</reference>
<evidence type="ECO:0000256" key="1">
    <source>
        <dbReference type="ARBA" id="ARBA00022636"/>
    </source>
</evidence>
<keyword evidence="8" id="KW-0969">Cilium</keyword>
<dbReference type="OrthoDB" id="5572581at2"/>
<dbReference type="HAMAP" id="MF_01457">
    <property type="entry name" value="YcgR"/>
    <property type="match status" value="1"/>
</dbReference>
<evidence type="ECO:0000256" key="3">
    <source>
        <dbReference type="ARBA" id="ARBA00023143"/>
    </source>
</evidence>
<keyword evidence="2 4" id="KW-0547">Nucleotide-binding</keyword>
<dbReference type="Pfam" id="PF07238">
    <property type="entry name" value="PilZ"/>
    <property type="match status" value="1"/>
</dbReference>
<comment type="function">
    <text evidence="4">Acts as a flagellar brake, regulating swimming and swarming in a bis-(3'-5') cyclic diguanylic acid (c-di-GMP)-dependent manner. Binds 1 c-di-GMP dimer per subunit. Increasing levels of c-di-GMP lead to decreased motility.</text>
</comment>
<dbReference type="KEGG" id="serq:CWC46_15610"/>
<protein>
    <recommendedName>
        <fullName evidence="4">Flagellar brake protein YcgR</fullName>
    </recommendedName>
    <alternativeName>
        <fullName evidence="4">Cyclic di-GMP binding protein YcgR</fullName>
    </alternativeName>
</protein>
<comment type="similarity">
    <text evidence="4">Belongs to the YcgR family.</text>
</comment>
<keyword evidence="3 4" id="KW-0975">Bacterial flagellum</keyword>
<dbReference type="Proteomes" id="UP000233778">
    <property type="component" value="Chromosome"/>
</dbReference>
<reference evidence="8 9" key="1">
    <citation type="journal article" date="2013" name="Genome Announc.">
        <title>Draft genome sequence of Serratia sp. strain ATCC 39006, a model bacterium for analysis of the biosynthesis and regulation of prodigiosin, a carbapenem, and gas vesicles.</title>
        <authorList>
            <person name="Fineran P.C."/>
            <person name="Iglesias Cans M.C."/>
            <person name="Ramsay J.P."/>
            <person name="Wilf N.M."/>
            <person name="Cossyleon D."/>
            <person name="McNeil M.B."/>
            <person name="Williamson N.R."/>
            <person name="Monson R.E."/>
            <person name="Becher S.A."/>
            <person name="Stanton J.A."/>
            <person name="Brugger K."/>
            <person name="Brown S.D."/>
            <person name="Salmond G.P."/>
        </authorList>
    </citation>
    <scope>NUCLEOTIDE SEQUENCE [LARGE SCALE GENOMIC DNA]</scope>
    <source>
        <strain evidence="8">ATCC 39006</strain>
        <strain evidence="9">ATCC 39006 / SC 11482</strain>
    </source>
</reference>
<sequence>MDVVDENLKEQFVKRNKLAICATLRELKKNDTTVMVFHSRGQFISKVLDVQPDNDIFLFDLGGLEQENSRALFAGELDFLAEPAGAKIEFKSHITRTMMYEGLPAFCADIPSELYYIQRRNFFRITSPAWPPMVCRGTLSDKSQFQFTVKDLSLGGVCLYTERDDIDTLINPGDVIKSAEIDLNNYGHFTLDLELVGHATTKLVSNKGEIKKMQRLSFRFPQLTSLEERELQQVIVELELEQSKKRKKFQ</sequence>
<accession>A0A2I5TD97</accession>
<evidence type="ECO:0000256" key="2">
    <source>
        <dbReference type="ARBA" id="ARBA00022741"/>
    </source>
</evidence>
<keyword evidence="8" id="KW-0966">Cell projection</keyword>
<dbReference type="STRING" id="104623.Ser39006_02359"/>
<evidence type="ECO:0000313" key="7">
    <source>
        <dbReference type="EMBL" id="AUH02550.1"/>
    </source>
</evidence>
<dbReference type="GO" id="GO:0009425">
    <property type="term" value="C:bacterial-type flagellum basal body"/>
    <property type="evidence" value="ECO:0007669"/>
    <property type="project" value="UniProtKB-SubCell"/>
</dbReference>
<dbReference type="AlphaFoldDB" id="A0A2I5TD97"/>
<dbReference type="Proteomes" id="UP000017700">
    <property type="component" value="Chromosome"/>
</dbReference>
<feature type="domain" description="Type III secretion system flagellar brake protein YcgR PilZN" evidence="6">
    <location>
        <begin position="12"/>
        <end position="115"/>
    </location>
</feature>
<dbReference type="GO" id="GO:0035438">
    <property type="term" value="F:cyclic-di-GMP binding"/>
    <property type="evidence" value="ECO:0007669"/>
    <property type="project" value="UniProtKB-UniRule"/>
</dbReference>
<dbReference type="Gene3D" id="2.30.110.10">
    <property type="entry name" value="Electron Transport, Fmn-binding Protein, Chain A"/>
    <property type="match status" value="1"/>
</dbReference>
<comment type="subunit">
    <text evidence="4">Monomer. Interacts with the flagellar basal bodies.</text>
</comment>
<dbReference type="InterPro" id="IPR009875">
    <property type="entry name" value="PilZ_domain"/>
</dbReference>
<evidence type="ECO:0000256" key="4">
    <source>
        <dbReference type="HAMAP-Rule" id="MF_01457"/>
    </source>
</evidence>
<reference evidence="8" key="2">
    <citation type="submission" date="2013-09" db="EMBL/GenBank/DDBJ databases">
        <authorList>
            <person name="Wang G."/>
            <person name="Yang Y."/>
            <person name="Su Y."/>
        </authorList>
    </citation>
    <scope>NUCLEOTIDE SEQUENCE</scope>
    <source>
        <strain evidence="8">ATCC 39006</strain>
    </source>
</reference>
<dbReference type="Gene3D" id="2.40.10.220">
    <property type="entry name" value="predicted glycosyltransferase like domains"/>
    <property type="match status" value="1"/>
</dbReference>
<reference evidence="8" key="4">
    <citation type="submission" date="2017-11" db="EMBL/GenBank/DDBJ databases">
        <title>Complete genome sequence of Serratia sp. ATCC 39006.</title>
        <authorList>
            <person name="Hampton H.G."/>
            <person name="Jackson S.A."/>
            <person name="Jauregui R."/>
            <person name="Poulter G.T.M."/>
            <person name="Salmond G.P.C."/>
            <person name="Fineran P.C."/>
        </authorList>
    </citation>
    <scope>NUCLEOTIDE SEQUENCE</scope>
    <source>
        <strain evidence="8">ATCC 39006</strain>
    </source>
</reference>
<dbReference type="KEGG" id="sera:Ser39006_015615"/>
<evidence type="ECO:0000313" key="8">
    <source>
        <dbReference type="EMBL" id="AUH06866.1"/>
    </source>
</evidence>